<comment type="caution">
    <text evidence="1">The sequence shown here is derived from an EMBL/GenBank/DDBJ whole genome shotgun (WGS) entry which is preliminary data.</text>
</comment>
<dbReference type="EMBL" id="JARIHO010000049">
    <property type="protein sequence ID" value="KAJ7321822.1"/>
    <property type="molecule type" value="Genomic_DNA"/>
</dbReference>
<sequence>MRIYAHPCAFVGIHIITSLSIYCDELTRTSDGAETLKTAKSPIGLGISCRRSWLTYRTCAVTAASRAGLPTIISGPSVGAALPRLPGVYIEDSGPRFWDSLDADLRKIRNRASGNARKLNKLTVPSTHGVDDYSIPSDIVNKVQHEVDATISAAATDKAATIPAAATEMGDPDEDQH</sequence>
<accession>A0AAD6ZGJ1</accession>
<evidence type="ECO:0000313" key="2">
    <source>
        <dbReference type="Proteomes" id="UP001218218"/>
    </source>
</evidence>
<dbReference type="AlphaFoldDB" id="A0AAD6ZGJ1"/>
<gene>
    <name evidence="1" type="ORF">DFH08DRAFT_818194</name>
</gene>
<keyword evidence="2" id="KW-1185">Reference proteome</keyword>
<organism evidence="1 2">
    <name type="scientific">Mycena albidolilacea</name>
    <dbReference type="NCBI Taxonomy" id="1033008"/>
    <lineage>
        <taxon>Eukaryota</taxon>
        <taxon>Fungi</taxon>
        <taxon>Dikarya</taxon>
        <taxon>Basidiomycota</taxon>
        <taxon>Agaricomycotina</taxon>
        <taxon>Agaricomycetes</taxon>
        <taxon>Agaricomycetidae</taxon>
        <taxon>Agaricales</taxon>
        <taxon>Marasmiineae</taxon>
        <taxon>Mycenaceae</taxon>
        <taxon>Mycena</taxon>
    </lineage>
</organism>
<evidence type="ECO:0000313" key="1">
    <source>
        <dbReference type="EMBL" id="KAJ7321822.1"/>
    </source>
</evidence>
<name>A0AAD6ZGJ1_9AGAR</name>
<reference evidence="1" key="1">
    <citation type="submission" date="2023-03" db="EMBL/GenBank/DDBJ databases">
        <title>Massive genome expansion in bonnet fungi (Mycena s.s.) driven by repeated elements and novel gene families across ecological guilds.</title>
        <authorList>
            <consortium name="Lawrence Berkeley National Laboratory"/>
            <person name="Harder C.B."/>
            <person name="Miyauchi S."/>
            <person name="Viragh M."/>
            <person name="Kuo A."/>
            <person name="Thoen E."/>
            <person name="Andreopoulos B."/>
            <person name="Lu D."/>
            <person name="Skrede I."/>
            <person name="Drula E."/>
            <person name="Henrissat B."/>
            <person name="Morin E."/>
            <person name="Kohler A."/>
            <person name="Barry K."/>
            <person name="LaButti K."/>
            <person name="Morin E."/>
            <person name="Salamov A."/>
            <person name="Lipzen A."/>
            <person name="Mereny Z."/>
            <person name="Hegedus B."/>
            <person name="Baldrian P."/>
            <person name="Stursova M."/>
            <person name="Weitz H."/>
            <person name="Taylor A."/>
            <person name="Grigoriev I.V."/>
            <person name="Nagy L.G."/>
            <person name="Martin F."/>
            <person name="Kauserud H."/>
        </authorList>
    </citation>
    <scope>NUCLEOTIDE SEQUENCE</scope>
    <source>
        <strain evidence="1">CBHHK002</strain>
    </source>
</reference>
<proteinExistence type="predicted"/>
<protein>
    <submittedName>
        <fullName evidence="1">Uncharacterized protein</fullName>
    </submittedName>
</protein>
<dbReference type="Proteomes" id="UP001218218">
    <property type="component" value="Unassembled WGS sequence"/>
</dbReference>